<evidence type="ECO:0000259" key="1">
    <source>
        <dbReference type="Pfam" id="PF00534"/>
    </source>
</evidence>
<sequence length="171" mass="19743">FLKKTYPYAQIKYFLIGSGQETEKLKIMTNNLGLKNEVIFLGAVNDTMKKKYLKASDVFIMPSIATKKSIEGFGIVYLEANYFKLPVIGTISGGILEAIEDRKSGLLIKPNDLNGLINAIVYLYENEEERKRMGEYGYNRVINKYNWEFLANEYIKVFENIIKEQLKINLF</sequence>
<protein>
    <recommendedName>
        <fullName evidence="1">Glycosyl transferase family 1 domain-containing protein</fullName>
    </recommendedName>
</protein>
<organism evidence="2">
    <name type="scientific">marine sediment metagenome</name>
    <dbReference type="NCBI Taxonomy" id="412755"/>
    <lineage>
        <taxon>unclassified sequences</taxon>
        <taxon>metagenomes</taxon>
        <taxon>ecological metagenomes</taxon>
    </lineage>
</organism>
<dbReference type="Gene3D" id="3.40.50.2000">
    <property type="entry name" value="Glycogen Phosphorylase B"/>
    <property type="match status" value="1"/>
</dbReference>
<gene>
    <name evidence="2" type="ORF">S01H4_38768</name>
</gene>
<name>X1DCE7_9ZZZZ</name>
<dbReference type="GO" id="GO:0016757">
    <property type="term" value="F:glycosyltransferase activity"/>
    <property type="evidence" value="ECO:0007669"/>
    <property type="project" value="InterPro"/>
</dbReference>
<proteinExistence type="predicted"/>
<reference evidence="2" key="1">
    <citation type="journal article" date="2014" name="Front. Microbiol.">
        <title>High frequency of phylogenetically diverse reductive dehalogenase-homologous genes in deep subseafloor sedimentary metagenomes.</title>
        <authorList>
            <person name="Kawai M."/>
            <person name="Futagami T."/>
            <person name="Toyoda A."/>
            <person name="Takaki Y."/>
            <person name="Nishi S."/>
            <person name="Hori S."/>
            <person name="Arai W."/>
            <person name="Tsubouchi T."/>
            <person name="Morono Y."/>
            <person name="Uchiyama I."/>
            <person name="Ito T."/>
            <person name="Fujiyama A."/>
            <person name="Inagaki F."/>
            <person name="Takami H."/>
        </authorList>
    </citation>
    <scope>NUCLEOTIDE SEQUENCE</scope>
    <source>
        <strain evidence="2">Expedition CK06-06</strain>
    </source>
</reference>
<dbReference type="EMBL" id="BART01020935">
    <property type="protein sequence ID" value="GAG94101.1"/>
    <property type="molecule type" value="Genomic_DNA"/>
</dbReference>
<dbReference type="InterPro" id="IPR001296">
    <property type="entry name" value="Glyco_trans_1"/>
</dbReference>
<dbReference type="SUPFAM" id="SSF53756">
    <property type="entry name" value="UDP-Glycosyltransferase/glycogen phosphorylase"/>
    <property type="match status" value="1"/>
</dbReference>
<feature type="domain" description="Glycosyl transferase family 1" evidence="1">
    <location>
        <begin position="9"/>
        <end position="140"/>
    </location>
</feature>
<feature type="non-terminal residue" evidence="2">
    <location>
        <position position="1"/>
    </location>
</feature>
<comment type="caution">
    <text evidence="2">The sequence shown here is derived from an EMBL/GenBank/DDBJ whole genome shotgun (WGS) entry which is preliminary data.</text>
</comment>
<evidence type="ECO:0000313" key="2">
    <source>
        <dbReference type="EMBL" id="GAG94101.1"/>
    </source>
</evidence>
<dbReference type="Pfam" id="PF00534">
    <property type="entry name" value="Glycos_transf_1"/>
    <property type="match status" value="1"/>
</dbReference>
<dbReference type="PANTHER" id="PTHR12526">
    <property type="entry name" value="GLYCOSYLTRANSFERASE"/>
    <property type="match status" value="1"/>
</dbReference>
<dbReference type="CDD" id="cd03801">
    <property type="entry name" value="GT4_PimA-like"/>
    <property type="match status" value="1"/>
</dbReference>
<accession>X1DCE7</accession>
<dbReference type="AlphaFoldDB" id="X1DCE7"/>